<protein>
    <submittedName>
        <fullName evidence="1">Uncharacterized protein</fullName>
    </submittedName>
</protein>
<gene>
    <name evidence="1" type="ORF">ABT39_MTgene4633</name>
</gene>
<dbReference type="AlphaFoldDB" id="A0A124GNF2"/>
<reference evidence="1" key="1">
    <citation type="journal article" date="2015" name="Genome Biol. Evol.">
        <title>Organellar Genomes of White Spruce (Picea glauca): Assembly and Annotation.</title>
        <authorList>
            <person name="Jackman S.D."/>
            <person name="Warren R.L."/>
            <person name="Gibb E.A."/>
            <person name="Vandervalk B.P."/>
            <person name="Mohamadi H."/>
            <person name="Chu J."/>
            <person name="Raymond A."/>
            <person name="Pleasance S."/>
            <person name="Coope R."/>
            <person name="Wildung M.R."/>
            <person name="Ritland C.E."/>
            <person name="Bousquet J."/>
            <person name="Jones S.J."/>
            <person name="Bohlmann J."/>
            <person name="Birol I."/>
        </authorList>
    </citation>
    <scope>NUCLEOTIDE SEQUENCE [LARGE SCALE GENOMIC DNA]</scope>
    <source>
        <tissue evidence="1">Flushing bud</tissue>
    </source>
</reference>
<geneLocation type="mitochondrion" evidence="1"/>
<sequence>MQARISIRTIEKPLELALLLNKNLHFRSPIPYWTLKKEVVTFERV</sequence>
<accession>A0A124GNF2</accession>
<comment type="caution">
    <text evidence="1">The sequence shown here is derived from an EMBL/GenBank/DDBJ whole genome shotgun (WGS) entry which is preliminary data.</text>
</comment>
<evidence type="ECO:0000313" key="1">
    <source>
        <dbReference type="EMBL" id="KUM48618.1"/>
    </source>
</evidence>
<organism evidence="1">
    <name type="scientific">Picea glauca</name>
    <name type="common">White spruce</name>
    <name type="synonym">Pinus glauca</name>
    <dbReference type="NCBI Taxonomy" id="3330"/>
    <lineage>
        <taxon>Eukaryota</taxon>
        <taxon>Viridiplantae</taxon>
        <taxon>Streptophyta</taxon>
        <taxon>Embryophyta</taxon>
        <taxon>Tracheophyta</taxon>
        <taxon>Spermatophyta</taxon>
        <taxon>Pinopsida</taxon>
        <taxon>Pinidae</taxon>
        <taxon>Conifers I</taxon>
        <taxon>Pinales</taxon>
        <taxon>Pinaceae</taxon>
        <taxon>Picea</taxon>
    </lineage>
</organism>
<dbReference type="EMBL" id="LKAM01000005">
    <property type="protein sequence ID" value="KUM48618.1"/>
    <property type="molecule type" value="Genomic_DNA"/>
</dbReference>
<keyword evidence="1" id="KW-0496">Mitochondrion</keyword>
<name>A0A124GNF2_PICGL</name>
<proteinExistence type="predicted"/>